<gene>
    <name evidence="2" type="primary">LOC142181024</name>
</gene>
<accession>A0AC58UIB1</accession>
<keyword evidence="1" id="KW-1185">Reference proteome</keyword>
<protein>
    <submittedName>
        <fullName evidence="2">Uncharacterized protein LOC142181024</fullName>
    </submittedName>
</protein>
<reference evidence="1" key="1">
    <citation type="journal article" date="2014" name="Nat. Commun.">
        <title>The tobacco genome sequence and its comparison with those of tomato and potato.</title>
        <authorList>
            <person name="Sierro N."/>
            <person name="Battey J.N."/>
            <person name="Ouadi S."/>
            <person name="Bakaher N."/>
            <person name="Bovet L."/>
            <person name="Willig A."/>
            <person name="Goepfert S."/>
            <person name="Peitsch M.C."/>
            <person name="Ivanov N.V."/>
        </authorList>
    </citation>
    <scope>NUCLEOTIDE SEQUENCE [LARGE SCALE GENOMIC DNA]</scope>
</reference>
<name>A0AC58UIB1_TOBAC</name>
<proteinExistence type="predicted"/>
<organism evidence="1 2">
    <name type="scientific">Nicotiana tabacum</name>
    <name type="common">Common tobacco</name>
    <dbReference type="NCBI Taxonomy" id="4097"/>
    <lineage>
        <taxon>Eukaryota</taxon>
        <taxon>Viridiplantae</taxon>
        <taxon>Streptophyta</taxon>
        <taxon>Embryophyta</taxon>
        <taxon>Tracheophyta</taxon>
        <taxon>Spermatophyta</taxon>
        <taxon>Magnoliopsida</taxon>
        <taxon>eudicotyledons</taxon>
        <taxon>Gunneridae</taxon>
        <taxon>Pentapetalae</taxon>
        <taxon>asterids</taxon>
        <taxon>lamiids</taxon>
        <taxon>Solanales</taxon>
        <taxon>Solanaceae</taxon>
        <taxon>Nicotianoideae</taxon>
        <taxon>Nicotianeae</taxon>
        <taxon>Nicotiana</taxon>
    </lineage>
</organism>
<evidence type="ECO:0000313" key="1">
    <source>
        <dbReference type="Proteomes" id="UP000790787"/>
    </source>
</evidence>
<evidence type="ECO:0000313" key="2">
    <source>
        <dbReference type="RefSeq" id="XP_075109235.1"/>
    </source>
</evidence>
<reference evidence="2" key="2">
    <citation type="submission" date="2025-08" db="UniProtKB">
        <authorList>
            <consortium name="RefSeq"/>
        </authorList>
    </citation>
    <scope>IDENTIFICATION</scope>
    <source>
        <tissue evidence="2">Leaf</tissue>
    </source>
</reference>
<sequence>MVGAWEIMGDFNFVLSQKDKVGGKVTYAEIKEFKECMEQCGLQELKSSGCFYTWNNKHEEQDRVLSKIDKVITNNDWVNKFPAYEVHYMTAKVYDHIPTMIKWEGISSPKMRRFKYYSMWSMDNSFMTRVEGSWRQPIHGTNMFRVVGKKQT</sequence>
<dbReference type="RefSeq" id="XP_075109235.1">
    <property type="nucleotide sequence ID" value="XM_075253134.1"/>
</dbReference>
<dbReference type="Proteomes" id="UP000790787">
    <property type="component" value="Chromosome 5"/>
</dbReference>